<reference evidence="15 16" key="1">
    <citation type="submission" date="2007-01" db="EMBL/GenBank/DDBJ databases">
        <authorList>
            <person name="Haygood M."/>
            <person name="Podell S."/>
            <person name="Anderson C."/>
            <person name="Hopkinson B."/>
            <person name="Roe K."/>
            <person name="Barbeau K."/>
            <person name="Gaasterland T."/>
            <person name="Ferriera S."/>
            <person name="Johnson J."/>
            <person name="Kravitz S."/>
            <person name="Beeson K."/>
            <person name="Sutton G."/>
            <person name="Rogers Y.-H."/>
            <person name="Friedman R."/>
            <person name="Frazier M."/>
            <person name="Venter J.C."/>
        </authorList>
    </citation>
    <scope>NUCLEOTIDE SEQUENCE [LARGE SCALE GENOMIC DNA]</scope>
    <source>
        <strain evidence="15 16">ATCC 23134</strain>
    </source>
</reference>
<keyword evidence="10 13" id="KW-0411">Iron-sulfur</keyword>
<keyword evidence="6 13" id="KW-0479">Metal-binding</keyword>
<name>A1ZHZ7_MICM2</name>
<dbReference type="EC" id="3.1.12.1" evidence="3 13"/>
<protein>
    <recommendedName>
        <fullName evidence="4 13">CRISPR-associated exonuclease Cas4</fullName>
        <ecNumber evidence="3 13">3.1.12.1</ecNumber>
    </recommendedName>
</protein>
<dbReference type="PANTHER" id="PTHR36531">
    <property type="entry name" value="CRISPR-ASSOCIATED EXONUCLEASE CAS4"/>
    <property type="match status" value="1"/>
</dbReference>
<evidence type="ECO:0000256" key="8">
    <source>
        <dbReference type="ARBA" id="ARBA00022839"/>
    </source>
</evidence>
<evidence type="ECO:0000256" key="7">
    <source>
        <dbReference type="ARBA" id="ARBA00022801"/>
    </source>
</evidence>
<dbReference type="InterPro" id="IPR011604">
    <property type="entry name" value="PDDEXK-like_dom_sf"/>
</dbReference>
<gene>
    <name evidence="15" type="ORF">M23134_05487</name>
</gene>
<comment type="function">
    <text evidence="13">CRISPR (clustered regularly interspaced short palindromic repeat) is an adaptive immune system that provides protection against mobile genetic elements (viruses, transposable elements and conjugative plasmids). CRISPR clusters contain sequences complementary to antecedent mobile elements and target invading nucleic acids. CRISPR clusters are transcribed and processed into CRISPR RNA (crRNA).</text>
</comment>
<dbReference type="InterPro" id="IPR022765">
    <property type="entry name" value="Dna2/Cas4_DUF83"/>
</dbReference>
<evidence type="ECO:0000256" key="11">
    <source>
        <dbReference type="ARBA" id="ARBA00023118"/>
    </source>
</evidence>
<comment type="cofactor">
    <cofactor evidence="13">
        <name>iron-sulfur cluster</name>
        <dbReference type="ChEBI" id="CHEBI:30408"/>
    </cofactor>
</comment>
<dbReference type="PANTHER" id="PTHR36531:SF6">
    <property type="entry name" value="DNA REPLICATION ATP-DEPENDENT HELICASE_NUCLEASE DNA2"/>
    <property type="match status" value="1"/>
</dbReference>
<evidence type="ECO:0000256" key="13">
    <source>
        <dbReference type="RuleBase" id="RU365022"/>
    </source>
</evidence>
<evidence type="ECO:0000259" key="14">
    <source>
        <dbReference type="Pfam" id="PF01930"/>
    </source>
</evidence>
<dbReference type="AlphaFoldDB" id="A1ZHZ7"/>
<dbReference type="GO" id="GO:0004527">
    <property type="term" value="F:exonuclease activity"/>
    <property type="evidence" value="ECO:0007669"/>
    <property type="project" value="UniProtKB-KW"/>
</dbReference>
<dbReference type="RefSeq" id="WP_002695770.1">
    <property type="nucleotide sequence ID" value="NZ_AAWS01000008.1"/>
</dbReference>
<dbReference type="GO" id="GO:0046872">
    <property type="term" value="F:metal ion binding"/>
    <property type="evidence" value="ECO:0007669"/>
    <property type="project" value="UniProtKB-KW"/>
</dbReference>
<dbReference type="eggNOG" id="COG1468">
    <property type="taxonomic scope" value="Bacteria"/>
</dbReference>
<evidence type="ECO:0000256" key="3">
    <source>
        <dbReference type="ARBA" id="ARBA00012768"/>
    </source>
</evidence>
<comment type="cofactor">
    <cofactor evidence="1">
        <name>[4Fe-4S] cluster</name>
        <dbReference type="ChEBI" id="CHEBI:49883"/>
    </cofactor>
</comment>
<dbReference type="GO" id="GO:0051536">
    <property type="term" value="F:iron-sulfur cluster binding"/>
    <property type="evidence" value="ECO:0007669"/>
    <property type="project" value="UniProtKB-KW"/>
</dbReference>
<dbReference type="NCBIfam" id="TIGR00372">
    <property type="entry name" value="cas4"/>
    <property type="match status" value="1"/>
</dbReference>
<evidence type="ECO:0000256" key="12">
    <source>
        <dbReference type="ARBA" id="ARBA00023211"/>
    </source>
</evidence>
<keyword evidence="5 13" id="KW-0540">Nuclease</keyword>
<comment type="similarity">
    <text evidence="2 13">Belongs to the CRISPR-associated exonuclease Cas4 family.</text>
</comment>
<keyword evidence="9 13" id="KW-0408">Iron</keyword>
<sequence length="191" mass="22302">MISVTPSEIIEHLYCPRFTYFLRVLNIAQHEDRHYKVQKGRQIHENKTKLNPKYLRQRLGVVAKHTNLYMRNEVLRGEVDEVLMLANGKAAPLDYKFAVYEGRVYQTYLHQLYCYAWLIEDHFGVEVTEGFLVYTRSRNKVVSVEISPQAKQVVRAAVQEMVAVTNENIFPKATKSKKRCATCTYRNVCPQ</sequence>
<dbReference type="GO" id="GO:0051607">
    <property type="term" value="P:defense response to virus"/>
    <property type="evidence" value="ECO:0007669"/>
    <property type="project" value="UniProtKB-KW"/>
</dbReference>
<accession>A1ZHZ7</accession>
<dbReference type="EMBL" id="AAWS01000008">
    <property type="protein sequence ID" value="EAY30154.1"/>
    <property type="molecule type" value="Genomic_DNA"/>
</dbReference>
<evidence type="ECO:0000256" key="1">
    <source>
        <dbReference type="ARBA" id="ARBA00001966"/>
    </source>
</evidence>
<evidence type="ECO:0000256" key="9">
    <source>
        <dbReference type="ARBA" id="ARBA00023004"/>
    </source>
</evidence>
<evidence type="ECO:0000256" key="6">
    <source>
        <dbReference type="ARBA" id="ARBA00022723"/>
    </source>
</evidence>
<dbReference type="Pfam" id="PF01930">
    <property type="entry name" value="Cas_Cas4"/>
    <property type="match status" value="1"/>
</dbReference>
<keyword evidence="11 13" id="KW-0051">Antiviral defense</keyword>
<keyword evidence="16" id="KW-1185">Reference proteome</keyword>
<evidence type="ECO:0000313" key="16">
    <source>
        <dbReference type="Proteomes" id="UP000004095"/>
    </source>
</evidence>
<dbReference type="Gene3D" id="3.90.320.10">
    <property type="match status" value="1"/>
</dbReference>
<keyword evidence="12 13" id="KW-0464">Manganese</keyword>
<evidence type="ECO:0000313" key="15">
    <source>
        <dbReference type="EMBL" id="EAY30154.1"/>
    </source>
</evidence>
<evidence type="ECO:0000256" key="10">
    <source>
        <dbReference type="ARBA" id="ARBA00023014"/>
    </source>
</evidence>
<dbReference type="InterPro" id="IPR051827">
    <property type="entry name" value="Cas4_exonuclease"/>
</dbReference>
<keyword evidence="8 13" id="KW-0269">Exonuclease</keyword>
<evidence type="ECO:0000256" key="5">
    <source>
        <dbReference type="ARBA" id="ARBA00022722"/>
    </source>
</evidence>
<evidence type="ECO:0000256" key="2">
    <source>
        <dbReference type="ARBA" id="ARBA00009189"/>
    </source>
</evidence>
<dbReference type="InterPro" id="IPR013343">
    <property type="entry name" value="CRISPR-assoc_prot_Cas4"/>
</dbReference>
<dbReference type="Proteomes" id="UP000004095">
    <property type="component" value="Unassembled WGS sequence"/>
</dbReference>
<feature type="domain" description="DUF83" evidence="14">
    <location>
        <begin position="7"/>
        <end position="189"/>
    </location>
</feature>
<proteinExistence type="inferred from homology"/>
<keyword evidence="7 13" id="KW-0378">Hydrolase</keyword>
<comment type="caution">
    <text evidence="15">The sequence shown here is derived from an EMBL/GenBank/DDBJ whole genome shotgun (WGS) entry which is preliminary data.</text>
</comment>
<evidence type="ECO:0000256" key="4">
    <source>
        <dbReference type="ARBA" id="ARBA00020049"/>
    </source>
</evidence>
<organism evidence="15 16">
    <name type="scientific">Microscilla marina ATCC 23134</name>
    <dbReference type="NCBI Taxonomy" id="313606"/>
    <lineage>
        <taxon>Bacteria</taxon>
        <taxon>Pseudomonadati</taxon>
        <taxon>Bacteroidota</taxon>
        <taxon>Cytophagia</taxon>
        <taxon>Cytophagales</taxon>
        <taxon>Microscillaceae</taxon>
        <taxon>Microscilla</taxon>
    </lineage>
</organism>
<comment type="cofactor">
    <cofactor evidence="13">
        <name>Mg(2+)</name>
        <dbReference type="ChEBI" id="CHEBI:18420"/>
    </cofactor>
    <cofactor evidence="13">
        <name>Mn(2+)</name>
        <dbReference type="ChEBI" id="CHEBI:29035"/>
    </cofactor>
    <text evidence="13">Mg(2+) or Mn(2+) required for ssDNA cleavage activity.</text>
</comment>